<sequence length="1246" mass="127216">MSVKIQLKRTTASAWTSLNPTLDNGEFGYETDTAKFKIGNGSTAWTSLAYANANLSVASLDALSDVTITSATNGDFLRWNGSAWINDAVNLATDTIGSYVESLVAGTGVTLSNNSGEGSTPTVAIGQDVASSATPTFAGLNLNGNIVFEGTTANDFETTISVTDPTADRTITFPDATTTVVGTDTTQTLSNKTLTTPVINGPTITATGQTPVIHGILLPATHNIIFEGTTDDAFETTLYVVDPTADRTVSLPDATTTLVGKDTTDTLTNKTLTSPKINENVALTASSTELNILDGATLSTTELNYVDGVTSAIQTQIDTKAPSNSPTFTGTVTIPDNTVALGTKTTGDYVASLVAGTGVTLTNNSGETATPTVAIGQAVGTTDNVTFAGVTADAIKIGVTAAGEIDTTSGNLTIDSAGGTVTIDDNLTVTGNLTVSGTTTSINTETLTVDDNIIVLNNNVTSSPTENAGIEVERGTSTNVSVRWNETNDKWEFTNDGSTYGNIAALGTIALGTDTTGNYVSSLVAGTGIALTNNSGESATPTVALNATLDNLSDAVIGTVYSIGDTGPAGGKIFITPSTSGNTTGKYFEASPSASEVIRKWASPANINTEVSGAQGIAIGTGAQNTIDIVAQSGNVAESCAAAYASDYSVNGYSDWFLPSQDEIVKLYESKALIGGLGNATYWSSTESDNGAAVILYSSVNAEVNGTTSEYNKNNDPVYVRAVRSFDQPTASSGDYLKWNGTAWVNQGGVVNTGDTGTVTSTMILNGTIVNADINASAAIVDTKLATISTAGKVSNSATTATDANTANAIVARDASGNFTAGTITGALSGNASTATTLATARNIAGQSFNGSANISIAPTDLTGVTSTAAEINILDGATLSTAELNILDGVTASASELNILDGASLTTTELNYVDGVTSAIQTQIDTKAPTSNPTFTGTVSGISKSMVGLGNVDNTSDANKPVSTAQQNAIDLKANINSPTFTGTVSGINSTMVGLGSVNNTSDQDKPISTATQTALDLKAPLASPTFSGTPSLPTGTTAVTQTAGNNTTALATTAFIQTALGNYRRMTASDTAPSVDVTAGDFWYDTTGLNLYIYVGSAWVQVTIDEPIFFELAELIGVVIDEDLATNQTLRFDGVSGNWVNSFPRQNVSNSSLTTYGITSANNGGIVVLDSSSAVSVNLGTWTDANIGEKVDIVQKGTGQVSITVSGAVSVVSPSNSVTTRVRYSTVTATCIGANLFLLSGDLA</sequence>
<gene>
    <name evidence="6" type="ORF">UFOVP1002_130</name>
    <name evidence="7" type="ORF">UFOVP1217_65</name>
    <name evidence="8" type="ORF">UFOVP1343_49</name>
    <name evidence="9" type="ORF">UFOVP1438_98</name>
    <name evidence="12" type="ORF">UFOVP1541_87</name>
    <name evidence="10" type="ORF">UFOVP1592_94</name>
    <name evidence="2" type="ORF">UFOVP465_143</name>
    <name evidence="3" type="ORF">UFOVP727_78</name>
    <name evidence="11" type="ORF">UFOVP741_81</name>
    <name evidence="4" type="ORF">UFOVP819_29</name>
    <name evidence="5" type="ORF">UFOVP926_58</name>
</gene>
<accession>A0A6J5RCX2</accession>
<dbReference type="Pfam" id="PF18454">
    <property type="entry name" value="Mtd_N"/>
    <property type="match status" value="1"/>
</dbReference>
<evidence type="ECO:0000313" key="12">
    <source>
        <dbReference type="EMBL" id="CAB5228967.1"/>
    </source>
</evidence>
<evidence type="ECO:0000313" key="6">
    <source>
        <dbReference type="EMBL" id="CAB4178379.1"/>
    </source>
</evidence>
<dbReference type="EMBL" id="LR797395">
    <property type="protein sequence ID" value="CAB4213144.1"/>
    <property type="molecule type" value="Genomic_DNA"/>
</dbReference>
<dbReference type="EMBL" id="LR796762">
    <property type="protein sequence ID" value="CAB4164515.1"/>
    <property type="molecule type" value="Genomic_DNA"/>
</dbReference>
<dbReference type="EMBL" id="LR797452">
    <property type="protein sequence ID" value="CAB4217815.1"/>
    <property type="molecule type" value="Genomic_DNA"/>
</dbReference>
<evidence type="ECO:0000313" key="10">
    <source>
        <dbReference type="EMBL" id="CAB4217815.1"/>
    </source>
</evidence>
<dbReference type="InterPro" id="IPR041352">
    <property type="entry name" value="Mtd_N"/>
</dbReference>
<evidence type="ECO:0000313" key="2">
    <source>
        <dbReference type="EMBL" id="CAB4145224.1"/>
    </source>
</evidence>
<dbReference type="EMBL" id="LR796961">
    <property type="protein sequence ID" value="CAB4178379.1"/>
    <property type="molecule type" value="Genomic_DNA"/>
</dbReference>
<evidence type="ECO:0000313" key="3">
    <source>
        <dbReference type="EMBL" id="CAB4160169.1"/>
    </source>
</evidence>
<protein>
    <recommendedName>
        <fullName evidence="1">Major tropism determinant N-terminal domain-containing protein</fullName>
    </recommendedName>
</protein>
<evidence type="ECO:0000313" key="11">
    <source>
        <dbReference type="EMBL" id="CAB5225146.1"/>
    </source>
</evidence>
<dbReference type="EMBL" id="LR796698">
    <property type="protein sequence ID" value="CAB4160169.1"/>
    <property type="molecule type" value="Genomic_DNA"/>
</dbReference>
<dbReference type="EMBL" id="LR797305">
    <property type="protein sequence ID" value="CAB4200549.1"/>
    <property type="molecule type" value="Genomic_DNA"/>
</dbReference>
<dbReference type="EMBL" id="LR798395">
    <property type="protein sequence ID" value="CAB5228967.1"/>
    <property type="molecule type" value="Genomic_DNA"/>
</dbReference>
<evidence type="ECO:0000313" key="4">
    <source>
        <dbReference type="EMBL" id="CAB4164515.1"/>
    </source>
</evidence>
<feature type="domain" description="Major tropism determinant N-terminal" evidence="1">
    <location>
        <begin position="5"/>
        <end position="43"/>
    </location>
</feature>
<dbReference type="EMBL" id="LR798341">
    <property type="protein sequence ID" value="CAB5225146.1"/>
    <property type="molecule type" value="Genomic_DNA"/>
</dbReference>
<proteinExistence type="predicted"/>
<dbReference type="EMBL" id="LR797177">
    <property type="protein sequence ID" value="CAB4191628.1"/>
    <property type="molecule type" value="Genomic_DNA"/>
</dbReference>
<dbReference type="EMBL" id="LR796443">
    <property type="protein sequence ID" value="CAB4145224.1"/>
    <property type="molecule type" value="Genomic_DNA"/>
</dbReference>
<dbReference type="SUPFAM" id="SSF69349">
    <property type="entry name" value="Phage fibre proteins"/>
    <property type="match status" value="1"/>
</dbReference>
<evidence type="ECO:0000313" key="8">
    <source>
        <dbReference type="EMBL" id="CAB4200549.1"/>
    </source>
</evidence>
<reference evidence="7" key="1">
    <citation type="submission" date="2020-05" db="EMBL/GenBank/DDBJ databases">
        <authorList>
            <person name="Chiriac C."/>
            <person name="Salcher M."/>
            <person name="Ghai R."/>
            <person name="Kavagutti S V."/>
        </authorList>
    </citation>
    <scope>NUCLEOTIDE SEQUENCE</scope>
</reference>
<evidence type="ECO:0000313" key="9">
    <source>
        <dbReference type="EMBL" id="CAB4213144.1"/>
    </source>
</evidence>
<evidence type="ECO:0000313" key="7">
    <source>
        <dbReference type="EMBL" id="CAB4191628.1"/>
    </source>
</evidence>
<name>A0A6J5RCX2_9CAUD</name>
<dbReference type="EMBL" id="LR796878">
    <property type="protein sequence ID" value="CAB4172209.1"/>
    <property type="molecule type" value="Genomic_DNA"/>
</dbReference>
<evidence type="ECO:0000259" key="1">
    <source>
        <dbReference type="Pfam" id="PF18454"/>
    </source>
</evidence>
<evidence type="ECO:0000313" key="5">
    <source>
        <dbReference type="EMBL" id="CAB4172209.1"/>
    </source>
</evidence>
<organism evidence="7">
    <name type="scientific">uncultured Caudovirales phage</name>
    <dbReference type="NCBI Taxonomy" id="2100421"/>
    <lineage>
        <taxon>Viruses</taxon>
        <taxon>Duplodnaviria</taxon>
        <taxon>Heunggongvirae</taxon>
        <taxon>Uroviricota</taxon>
        <taxon>Caudoviricetes</taxon>
        <taxon>Peduoviridae</taxon>
        <taxon>Maltschvirus</taxon>
        <taxon>Maltschvirus maltsch</taxon>
    </lineage>
</organism>